<dbReference type="Proteomes" id="UP001175271">
    <property type="component" value="Unassembled WGS sequence"/>
</dbReference>
<sequence length="149" mass="17325">MSIPSVIHDIELLSQNIFDHSKILKPEIEAFLNNFERNDRHKEFDGIIRSSHTLYEAVETPVEALLKDNWKIGELVAEVNKTTKRILDYAKPRISDEYDDYIKNIHLNQSDIVRIVDHELAKMSSERVTEVKPLEVLEEAPESRESLDL</sequence>
<gene>
    <name evidence="1" type="ORF">QR680_008287</name>
</gene>
<proteinExistence type="predicted"/>
<evidence type="ECO:0008006" key="3">
    <source>
        <dbReference type="Google" id="ProtNLM"/>
    </source>
</evidence>
<dbReference type="AlphaFoldDB" id="A0AA39IHG2"/>
<evidence type="ECO:0000313" key="2">
    <source>
        <dbReference type="Proteomes" id="UP001175271"/>
    </source>
</evidence>
<evidence type="ECO:0000313" key="1">
    <source>
        <dbReference type="EMBL" id="KAK0423705.1"/>
    </source>
</evidence>
<reference evidence="1" key="1">
    <citation type="submission" date="2023-06" db="EMBL/GenBank/DDBJ databases">
        <title>Genomic analysis of the entomopathogenic nematode Steinernema hermaphroditum.</title>
        <authorList>
            <person name="Schwarz E.M."/>
            <person name="Heppert J.K."/>
            <person name="Baniya A."/>
            <person name="Schwartz H.T."/>
            <person name="Tan C.-H."/>
            <person name="Antoshechkin I."/>
            <person name="Sternberg P.W."/>
            <person name="Goodrich-Blair H."/>
            <person name="Dillman A.R."/>
        </authorList>
    </citation>
    <scope>NUCLEOTIDE SEQUENCE</scope>
    <source>
        <strain evidence="1">PS9179</strain>
        <tissue evidence="1">Whole animal</tissue>
    </source>
</reference>
<organism evidence="1 2">
    <name type="scientific">Steinernema hermaphroditum</name>
    <dbReference type="NCBI Taxonomy" id="289476"/>
    <lineage>
        <taxon>Eukaryota</taxon>
        <taxon>Metazoa</taxon>
        <taxon>Ecdysozoa</taxon>
        <taxon>Nematoda</taxon>
        <taxon>Chromadorea</taxon>
        <taxon>Rhabditida</taxon>
        <taxon>Tylenchina</taxon>
        <taxon>Panagrolaimomorpha</taxon>
        <taxon>Strongyloidoidea</taxon>
        <taxon>Steinernematidae</taxon>
        <taxon>Steinernema</taxon>
    </lineage>
</organism>
<name>A0AA39IHG2_9BILA</name>
<comment type="caution">
    <text evidence="1">The sequence shown here is derived from an EMBL/GenBank/DDBJ whole genome shotgun (WGS) entry which is preliminary data.</text>
</comment>
<dbReference type="EMBL" id="JAUCMV010000001">
    <property type="protein sequence ID" value="KAK0423705.1"/>
    <property type="molecule type" value="Genomic_DNA"/>
</dbReference>
<protein>
    <recommendedName>
        <fullName evidence="3">Biogenesis of lysosome-related organelles complex 1 subunit 5</fullName>
    </recommendedName>
</protein>
<accession>A0AA39IHG2</accession>
<keyword evidence="2" id="KW-1185">Reference proteome</keyword>